<dbReference type="PANTHER" id="PTHR45495:SF1">
    <property type="entry name" value="DNAJ PROTEIN JJJ1 HOMOLOG"/>
    <property type="match status" value="1"/>
</dbReference>
<evidence type="ECO:0000313" key="3">
    <source>
        <dbReference type="EMBL" id="CAK0874064.1"/>
    </source>
</evidence>
<name>A0ABN9VLH7_9DINO</name>
<dbReference type="InterPro" id="IPR054076">
    <property type="entry name" value="ZUO1-like_ZHD"/>
</dbReference>
<evidence type="ECO:0000259" key="2">
    <source>
        <dbReference type="Pfam" id="PF21884"/>
    </source>
</evidence>
<organism evidence="3 4">
    <name type="scientific">Prorocentrum cordatum</name>
    <dbReference type="NCBI Taxonomy" id="2364126"/>
    <lineage>
        <taxon>Eukaryota</taxon>
        <taxon>Sar</taxon>
        <taxon>Alveolata</taxon>
        <taxon>Dinophyceae</taxon>
        <taxon>Prorocentrales</taxon>
        <taxon>Prorocentraceae</taxon>
        <taxon>Prorocentrum</taxon>
    </lineage>
</organism>
<proteinExistence type="predicted"/>
<evidence type="ECO:0000313" key="4">
    <source>
        <dbReference type="Proteomes" id="UP001189429"/>
    </source>
</evidence>
<reference evidence="3" key="1">
    <citation type="submission" date="2023-10" db="EMBL/GenBank/DDBJ databases">
        <authorList>
            <person name="Chen Y."/>
            <person name="Shah S."/>
            <person name="Dougan E. K."/>
            <person name="Thang M."/>
            <person name="Chan C."/>
        </authorList>
    </citation>
    <scope>NUCLEOTIDE SEQUENCE [LARGE SCALE GENOMIC DNA]</scope>
</reference>
<sequence length="168" mass="19044">GGYFAAVARAERAAAPTFGTTLSPWEEVAEFYGFWLGWSSHAPYPQAERHGVAAVAAAPNRQVRRLMEAEDEKLQRQARKAFSLRVRRVAQEANQHDPRVLRRRQEREREERERERERELARADREAEDEAQGDARAARLGAARAADEARWAAAGKRRAAGEDGGEHW</sequence>
<protein>
    <recommendedName>
        <fullName evidence="2">Zuotin-like zuotin homology domain-containing protein</fullName>
    </recommendedName>
</protein>
<dbReference type="Pfam" id="PF21884">
    <property type="entry name" value="ZUO1-like_ZHD"/>
    <property type="match status" value="1"/>
</dbReference>
<dbReference type="PANTHER" id="PTHR45495">
    <property type="entry name" value="DNAJ PROTEIN JJJ1 HOMOLOG"/>
    <property type="match status" value="1"/>
</dbReference>
<accession>A0ABN9VLH7</accession>
<dbReference type="EMBL" id="CAUYUJ010017356">
    <property type="protein sequence ID" value="CAK0874064.1"/>
    <property type="molecule type" value="Genomic_DNA"/>
</dbReference>
<dbReference type="Proteomes" id="UP001189429">
    <property type="component" value="Unassembled WGS sequence"/>
</dbReference>
<feature type="region of interest" description="Disordered" evidence="1">
    <location>
        <begin position="89"/>
        <end position="168"/>
    </location>
</feature>
<feature type="non-terminal residue" evidence="3">
    <location>
        <position position="1"/>
    </location>
</feature>
<gene>
    <name evidence="3" type="ORF">PCOR1329_LOCUS59087</name>
</gene>
<keyword evidence="4" id="KW-1185">Reference proteome</keyword>
<feature type="compositionally biased region" description="Low complexity" evidence="1">
    <location>
        <begin position="134"/>
        <end position="144"/>
    </location>
</feature>
<feature type="compositionally biased region" description="Basic and acidic residues" evidence="1">
    <location>
        <begin position="94"/>
        <end position="125"/>
    </location>
</feature>
<dbReference type="InterPro" id="IPR044648">
    <property type="entry name" value="JJJ1_plant"/>
</dbReference>
<feature type="domain" description="Zuotin-like zuotin homology" evidence="2">
    <location>
        <begin position="11"/>
        <end position="100"/>
    </location>
</feature>
<comment type="caution">
    <text evidence="3">The sequence shown here is derived from an EMBL/GenBank/DDBJ whole genome shotgun (WGS) entry which is preliminary data.</text>
</comment>
<feature type="non-terminal residue" evidence="3">
    <location>
        <position position="168"/>
    </location>
</feature>
<evidence type="ECO:0000256" key="1">
    <source>
        <dbReference type="SAM" id="MobiDB-lite"/>
    </source>
</evidence>
<feature type="compositionally biased region" description="Basic and acidic residues" evidence="1">
    <location>
        <begin position="159"/>
        <end position="168"/>
    </location>
</feature>